<reference evidence="19 20" key="1">
    <citation type="submission" date="2025-04" db="UniProtKB">
        <authorList>
            <consortium name="RefSeq"/>
        </authorList>
    </citation>
    <scope>IDENTIFICATION</scope>
</reference>
<evidence type="ECO:0000256" key="8">
    <source>
        <dbReference type="ARBA" id="ARBA00022840"/>
    </source>
</evidence>
<dbReference type="GO" id="GO:0034012">
    <property type="term" value="F:FAD-AMP lyase (cyclizing) activity"/>
    <property type="evidence" value="ECO:0007669"/>
    <property type="project" value="UniProtKB-EC"/>
</dbReference>
<evidence type="ECO:0000256" key="7">
    <source>
        <dbReference type="ARBA" id="ARBA00022777"/>
    </source>
</evidence>
<dbReference type="Pfam" id="PF02733">
    <property type="entry name" value="Dak1"/>
    <property type="match status" value="1"/>
</dbReference>
<keyword evidence="9" id="KW-0170">Cobalt</keyword>
<evidence type="ECO:0000256" key="12">
    <source>
        <dbReference type="ARBA" id="ARBA00046681"/>
    </source>
</evidence>
<sequence length="583" mass="62068">MATGKKLINSVDTVVEETLTGLCLTYPQLEFHSSKRVVLVPDWKNRSGKVAVVSGGGSGHEPFAAGFVGSGLLTASIAGSVFAAPPSNHILHALKCVSTNNKAGILVIVPNYTGDCLNFGIAIEKARQAGLTVAELTVGEDCSIPISEQGRAGKRALVGLIFVSKIAGALAERGQSLADVTTSAEIVASNIATYAVGLSGCALPGQTTLYNIPDDEIEIGLGVHAEAGYKRIKLMNAAEVTALMLEQIEKILSLVNGNSVAVIVNNFGATSQLEQGIIVREVVTQLKYKGIKPLRVYAGVLMTCLNSAGVHISILKLPEHYKDTLISCLDEKTNAPSWPGCDYSLPVDIPREPFYEEKRKRTVRVGRALNEAEEALLQKCLKNASTALIEQEAIINDLDSGCGDGDCGTTLRHLAEGILASIDSLSLSYPSSLLSELSNIAEECMGGTSGAIYCLMFTTAATELALAKQDESWMHSWAHAWRGGLEGIMRYSKARLDDRTMLDALDAACKEFEGHLSRPYKEAAVKAAEAARLGCNSTKDMKPKAGRASYVSQAIYLQGVDAGAYAVSIWIDAIAKTLVNFEP</sequence>
<dbReference type="EC" id="2.7.1.28" evidence="2"/>
<evidence type="ECO:0000259" key="16">
    <source>
        <dbReference type="PROSITE" id="PS51480"/>
    </source>
</evidence>
<evidence type="ECO:0000313" key="18">
    <source>
        <dbReference type="Proteomes" id="UP000694920"/>
    </source>
</evidence>
<dbReference type="Gene3D" id="1.25.40.340">
    <property type="match status" value="1"/>
</dbReference>
<dbReference type="FunFam" id="3.40.50.10440:FF:000001">
    <property type="entry name" value="Dihydroxyacetone kinase, DhaK subunit"/>
    <property type="match status" value="1"/>
</dbReference>
<dbReference type="GO" id="GO:0050354">
    <property type="term" value="F:triokinase activity"/>
    <property type="evidence" value="ECO:0007669"/>
    <property type="project" value="UniProtKB-EC"/>
</dbReference>
<evidence type="ECO:0000256" key="3">
    <source>
        <dbReference type="ARBA" id="ARBA00012578"/>
    </source>
</evidence>
<evidence type="ECO:0000256" key="5">
    <source>
        <dbReference type="ARBA" id="ARBA00022679"/>
    </source>
</evidence>
<comment type="function">
    <text evidence="11">Catalyzes both the phosphorylation of dihydroxyacetone and of glyceraldehyde, and the splitting of ribonucleoside diphosphate-X compounds among which FAD is the best substrate. Represses IFIH1-mediated cellular antiviral response.</text>
</comment>
<dbReference type="PROSITE" id="PS51480">
    <property type="entry name" value="DHAL"/>
    <property type="match status" value="1"/>
</dbReference>
<keyword evidence="8" id="KW-0067">ATP-binding</keyword>
<keyword evidence="6" id="KW-0547">Nucleotide-binding</keyword>
<dbReference type="GeneID" id="107268854"/>
<dbReference type="GO" id="GO:0005829">
    <property type="term" value="C:cytosol"/>
    <property type="evidence" value="ECO:0007669"/>
    <property type="project" value="TreeGrafter"/>
</dbReference>
<dbReference type="RefSeq" id="XP_015597542.1">
    <property type="nucleotide sequence ID" value="XM_015742056.2"/>
</dbReference>
<dbReference type="Gene3D" id="3.40.50.10440">
    <property type="entry name" value="Dihydroxyacetone kinase, domain 1"/>
    <property type="match status" value="1"/>
</dbReference>
<dbReference type="PANTHER" id="PTHR28629:SF4">
    <property type="entry name" value="TRIOKINASE_FMN CYCLASE"/>
    <property type="match status" value="1"/>
</dbReference>
<dbReference type="Pfam" id="PF02734">
    <property type="entry name" value="Dak2"/>
    <property type="match status" value="1"/>
</dbReference>
<dbReference type="SMART" id="SM01120">
    <property type="entry name" value="Dak2"/>
    <property type="match status" value="1"/>
</dbReference>
<evidence type="ECO:0000256" key="9">
    <source>
        <dbReference type="ARBA" id="ARBA00023285"/>
    </source>
</evidence>
<dbReference type="GO" id="GO:0019563">
    <property type="term" value="P:glycerol catabolic process"/>
    <property type="evidence" value="ECO:0007669"/>
    <property type="project" value="TreeGrafter"/>
</dbReference>
<evidence type="ECO:0000259" key="17">
    <source>
        <dbReference type="PROSITE" id="PS51481"/>
    </source>
</evidence>
<organism evidence="18 20">
    <name type="scientific">Cephus cinctus</name>
    <name type="common">Wheat stem sawfly</name>
    <dbReference type="NCBI Taxonomy" id="211228"/>
    <lineage>
        <taxon>Eukaryota</taxon>
        <taxon>Metazoa</taxon>
        <taxon>Ecdysozoa</taxon>
        <taxon>Arthropoda</taxon>
        <taxon>Hexapoda</taxon>
        <taxon>Insecta</taxon>
        <taxon>Pterygota</taxon>
        <taxon>Neoptera</taxon>
        <taxon>Endopterygota</taxon>
        <taxon>Hymenoptera</taxon>
        <taxon>Cephoidea</taxon>
        <taxon>Cephidae</taxon>
        <taxon>Cephus</taxon>
    </lineage>
</organism>
<evidence type="ECO:0000256" key="13">
    <source>
        <dbReference type="ARBA" id="ARBA00047974"/>
    </source>
</evidence>
<dbReference type="SUPFAM" id="SSF101473">
    <property type="entry name" value="DhaL-like"/>
    <property type="match status" value="1"/>
</dbReference>
<feature type="domain" description="DhaL" evidence="16">
    <location>
        <begin position="375"/>
        <end position="576"/>
    </location>
</feature>
<accession>A0AAJ7RKS7</accession>
<protein>
    <recommendedName>
        <fullName evidence="4">Triokinase/FMN cyclase</fullName>
        <ecNumber evidence="2">2.7.1.28</ecNumber>
        <ecNumber evidence="1">2.7.1.29</ecNumber>
        <ecNumber evidence="3">4.6.1.15</ecNumber>
    </recommendedName>
    <alternativeName>
        <fullName evidence="10">Bifunctional ATP-dependent dihydroxyacetone kinase/FAD-AMP lyase (cyclizing)</fullName>
    </alternativeName>
</protein>
<evidence type="ECO:0000256" key="14">
    <source>
        <dbReference type="ARBA" id="ARBA00048526"/>
    </source>
</evidence>
<evidence type="ECO:0000256" key="2">
    <source>
        <dbReference type="ARBA" id="ARBA00012110"/>
    </source>
</evidence>
<evidence type="ECO:0000256" key="15">
    <source>
        <dbReference type="ARBA" id="ARBA00048898"/>
    </source>
</evidence>
<evidence type="ECO:0000256" key="1">
    <source>
        <dbReference type="ARBA" id="ARBA00012107"/>
    </source>
</evidence>
<evidence type="ECO:0000256" key="4">
    <source>
        <dbReference type="ARBA" id="ARBA00018932"/>
    </source>
</evidence>
<evidence type="ECO:0000256" key="10">
    <source>
        <dbReference type="ARBA" id="ARBA00032426"/>
    </source>
</evidence>
<comment type="catalytic activity">
    <reaction evidence="15">
        <text>dihydroxyacetone + ATP = dihydroxyacetone phosphate + ADP + H(+)</text>
        <dbReference type="Rhea" id="RHEA:15773"/>
        <dbReference type="ChEBI" id="CHEBI:15378"/>
        <dbReference type="ChEBI" id="CHEBI:16016"/>
        <dbReference type="ChEBI" id="CHEBI:30616"/>
        <dbReference type="ChEBI" id="CHEBI:57642"/>
        <dbReference type="ChEBI" id="CHEBI:456216"/>
        <dbReference type="EC" id="2.7.1.29"/>
    </reaction>
</comment>
<gene>
    <name evidence="19 20" type="primary">LOC107268854</name>
</gene>
<keyword evidence="5" id="KW-0808">Transferase</keyword>
<evidence type="ECO:0000256" key="11">
    <source>
        <dbReference type="ARBA" id="ARBA00045490"/>
    </source>
</evidence>
<dbReference type="InterPro" id="IPR036117">
    <property type="entry name" value="DhaL_dom_sf"/>
</dbReference>
<comment type="catalytic activity">
    <reaction evidence="14">
        <text>FAD = riboflavin cyclic-4',5'-phosphate + AMP + H(+)</text>
        <dbReference type="Rhea" id="RHEA:13729"/>
        <dbReference type="ChEBI" id="CHEBI:15378"/>
        <dbReference type="ChEBI" id="CHEBI:57692"/>
        <dbReference type="ChEBI" id="CHEBI:76202"/>
        <dbReference type="ChEBI" id="CHEBI:456215"/>
        <dbReference type="EC" id="4.6.1.15"/>
    </reaction>
</comment>
<dbReference type="KEGG" id="ccin:107268854"/>
<dbReference type="PROSITE" id="PS51481">
    <property type="entry name" value="DHAK"/>
    <property type="match status" value="1"/>
</dbReference>
<evidence type="ECO:0000256" key="6">
    <source>
        <dbReference type="ARBA" id="ARBA00022741"/>
    </source>
</evidence>
<evidence type="ECO:0000313" key="19">
    <source>
        <dbReference type="RefSeq" id="XP_015597542.1"/>
    </source>
</evidence>
<comment type="catalytic activity">
    <reaction evidence="13">
        <text>D-glyceraldehyde + ATP = D-glyceraldehyde 3-phosphate + ADP + H(+)</text>
        <dbReference type="Rhea" id="RHEA:13941"/>
        <dbReference type="ChEBI" id="CHEBI:15378"/>
        <dbReference type="ChEBI" id="CHEBI:17378"/>
        <dbReference type="ChEBI" id="CHEBI:30616"/>
        <dbReference type="ChEBI" id="CHEBI:59776"/>
        <dbReference type="ChEBI" id="CHEBI:456216"/>
        <dbReference type="EC" id="2.7.1.28"/>
    </reaction>
</comment>
<dbReference type="EC" id="4.6.1.15" evidence="3"/>
<name>A0AAJ7RKS7_CEPCN</name>
<comment type="subunit">
    <text evidence="12">Homodimer. Interacts with IFIH1 (via the CARD domains), the interaction is inhibited by viral infection.</text>
</comment>
<dbReference type="GO" id="GO:0005524">
    <property type="term" value="F:ATP binding"/>
    <property type="evidence" value="ECO:0007669"/>
    <property type="project" value="UniProtKB-KW"/>
</dbReference>
<dbReference type="Proteomes" id="UP000694920">
    <property type="component" value="Unplaced"/>
</dbReference>
<keyword evidence="18" id="KW-1185">Reference proteome</keyword>
<dbReference type="PANTHER" id="PTHR28629">
    <property type="entry name" value="TRIOKINASE/FMN CYCLASE"/>
    <property type="match status" value="1"/>
</dbReference>
<dbReference type="EC" id="2.7.1.29" evidence="1"/>
<dbReference type="AlphaFoldDB" id="A0AAJ7RKS7"/>
<evidence type="ECO:0000313" key="20">
    <source>
        <dbReference type="RefSeq" id="XP_024942404.1"/>
    </source>
</evidence>
<feature type="domain" description="DhaK" evidence="17">
    <location>
        <begin position="10"/>
        <end position="338"/>
    </location>
</feature>
<dbReference type="RefSeq" id="XP_024942404.1">
    <property type="nucleotide sequence ID" value="XM_025086636.1"/>
</dbReference>
<dbReference type="InterPro" id="IPR004006">
    <property type="entry name" value="DhaK_dom"/>
</dbReference>
<dbReference type="SUPFAM" id="SSF82549">
    <property type="entry name" value="DAK1/DegV-like"/>
    <property type="match status" value="1"/>
</dbReference>
<dbReference type="InterPro" id="IPR004007">
    <property type="entry name" value="DhaL_dom"/>
</dbReference>
<keyword evidence="7" id="KW-0418">Kinase</keyword>
<dbReference type="FunFam" id="1.25.40.340:FF:000002">
    <property type="entry name" value="Dihydroxyacetone kinase, L subunit"/>
    <property type="match status" value="1"/>
</dbReference>
<dbReference type="InterPro" id="IPR050861">
    <property type="entry name" value="Dihydroxyacetone_Kinase"/>
</dbReference>
<proteinExistence type="predicted"/>
<dbReference type="GO" id="GO:0004371">
    <property type="term" value="F:glycerone kinase activity"/>
    <property type="evidence" value="ECO:0007669"/>
    <property type="project" value="UniProtKB-EC"/>
</dbReference>
<dbReference type="Gene3D" id="3.30.1180.20">
    <property type="entry name" value="Dihydroxyacetone kinase, domain 2"/>
    <property type="match status" value="1"/>
</dbReference>